<comment type="caution">
    <text evidence="2">The sequence shown here is derived from an EMBL/GenBank/DDBJ whole genome shotgun (WGS) entry which is preliminary data.</text>
</comment>
<dbReference type="RefSeq" id="WP_165395428.1">
    <property type="nucleotide sequence ID" value="NZ_JAANNT010000035.1"/>
</dbReference>
<evidence type="ECO:0000313" key="2">
    <source>
        <dbReference type="EMBL" id="NUV32008.1"/>
    </source>
</evidence>
<keyword evidence="1" id="KW-0812">Transmembrane</keyword>
<organism evidence="2 3">
    <name type="scientific">Streptomyces odorifer</name>
    <dbReference type="NCBI Taxonomy" id="53450"/>
    <lineage>
        <taxon>Bacteria</taxon>
        <taxon>Bacillati</taxon>
        <taxon>Actinomycetota</taxon>
        <taxon>Actinomycetes</taxon>
        <taxon>Kitasatosporales</taxon>
        <taxon>Streptomycetaceae</taxon>
        <taxon>Streptomyces</taxon>
        <taxon>Streptomyces albidoflavus group</taxon>
    </lineage>
</organism>
<reference evidence="2 3" key="1">
    <citation type="submission" date="2020-03" db="EMBL/GenBank/DDBJ databases">
        <title>Complete genome sequence of sixteen Streptomyces strains facilitates identification of candidate genes involved in plant growth-promotion in grain legumes and cereals.</title>
        <authorList>
            <person name="Gopalakrishnan S."/>
            <person name="Thakur V."/>
            <person name="Saxena R."/>
            <person name="Vadlamudi S."/>
            <person name="Purohit S."/>
            <person name="Kumar V."/>
            <person name="Rathore A."/>
            <person name="Chitikineni A."/>
            <person name="Varshney R.K."/>
        </authorList>
    </citation>
    <scope>NUCLEOTIDE SEQUENCE [LARGE SCALE GENOMIC DNA]</scope>
    <source>
        <strain evidence="2 3">KAI-180</strain>
    </source>
</reference>
<keyword evidence="3" id="KW-1185">Reference proteome</keyword>
<gene>
    <name evidence="2" type="ORF">G6W59_27585</name>
</gene>
<protein>
    <submittedName>
        <fullName evidence="2">Uncharacterized protein</fullName>
    </submittedName>
</protein>
<accession>A0A7Y6F518</accession>
<sequence>MTTLAAVLDFVHTVWLVAQAVLAMTVLAATAAITYAAITAARWGGAR</sequence>
<evidence type="ECO:0000256" key="1">
    <source>
        <dbReference type="SAM" id="Phobius"/>
    </source>
</evidence>
<dbReference type="Proteomes" id="UP000540128">
    <property type="component" value="Unassembled WGS sequence"/>
</dbReference>
<proteinExistence type="predicted"/>
<feature type="transmembrane region" description="Helical" evidence="1">
    <location>
        <begin position="12"/>
        <end position="38"/>
    </location>
</feature>
<evidence type="ECO:0000313" key="3">
    <source>
        <dbReference type="Proteomes" id="UP000540128"/>
    </source>
</evidence>
<keyword evidence="1" id="KW-1133">Transmembrane helix</keyword>
<dbReference type="AlphaFoldDB" id="A0A7Y6F518"/>
<dbReference type="EMBL" id="JAANNT010000035">
    <property type="protein sequence ID" value="NUV32008.1"/>
    <property type="molecule type" value="Genomic_DNA"/>
</dbReference>
<keyword evidence="1" id="KW-0472">Membrane</keyword>
<name>A0A7Y6F518_9ACTN</name>